<feature type="domain" description="7,8-dihydro-6-hydroxymethylpterin-pyrophosphokinase" evidence="9">
    <location>
        <begin position="7"/>
        <end position="133"/>
    </location>
</feature>
<evidence type="ECO:0000256" key="4">
    <source>
        <dbReference type="ARBA" id="ARBA00022679"/>
    </source>
</evidence>
<keyword evidence="8" id="KW-0289">Folate biosynthesis</keyword>
<dbReference type="GO" id="GO:0046654">
    <property type="term" value="P:tetrahydrofolate biosynthetic process"/>
    <property type="evidence" value="ECO:0007669"/>
    <property type="project" value="UniProtKB-UniPathway"/>
</dbReference>
<evidence type="ECO:0000256" key="3">
    <source>
        <dbReference type="ARBA" id="ARBA00013253"/>
    </source>
</evidence>
<dbReference type="Pfam" id="PF13376">
    <property type="entry name" value="OmdA"/>
    <property type="match status" value="1"/>
</dbReference>
<dbReference type="SUPFAM" id="SSF55083">
    <property type="entry name" value="6-hydroxymethyl-7,8-dihydropterin pyrophosphokinase, HPPK"/>
    <property type="match status" value="1"/>
</dbReference>
<name>A0A7C4Q999_9CHLR</name>
<dbReference type="PANTHER" id="PTHR43071">
    <property type="entry name" value="2-AMINO-4-HYDROXY-6-HYDROXYMETHYLDIHYDROPTERIDINE PYROPHOSPHOKINASE"/>
    <property type="match status" value="1"/>
</dbReference>
<dbReference type="NCBIfam" id="TIGR01498">
    <property type="entry name" value="folK"/>
    <property type="match status" value="1"/>
</dbReference>
<organism evidence="10">
    <name type="scientific">Bellilinea caldifistulae</name>
    <dbReference type="NCBI Taxonomy" id="360411"/>
    <lineage>
        <taxon>Bacteria</taxon>
        <taxon>Bacillati</taxon>
        <taxon>Chloroflexota</taxon>
        <taxon>Anaerolineae</taxon>
        <taxon>Anaerolineales</taxon>
        <taxon>Anaerolineaceae</taxon>
        <taxon>Bellilinea</taxon>
    </lineage>
</organism>
<protein>
    <recommendedName>
        <fullName evidence="3">2-amino-4-hydroxy-6-hydroxymethyldihydropteridine diphosphokinase</fullName>
        <ecNumber evidence="3">2.7.6.3</ecNumber>
    </recommendedName>
</protein>
<proteinExistence type="predicted"/>
<dbReference type="PANTHER" id="PTHR43071:SF1">
    <property type="entry name" value="2-AMINO-4-HYDROXY-6-HYDROXYMETHYLDIHYDROPTERIDINE PYROPHOSPHOKINASE"/>
    <property type="match status" value="1"/>
</dbReference>
<dbReference type="EC" id="2.7.6.3" evidence="3"/>
<dbReference type="InterPro" id="IPR000550">
    <property type="entry name" value="Hppk"/>
</dbReference>
<dbReference type="GO" id="GO:0046656">
    <property type="term" value="P:folic acid biosynthetic process"/>
    <property type="evidence" value="ECO:0007669"/>
    <property type="project" value="UniProtKB-KW"/>
</dbReference>
<accession>A0A7C4Q999</accession>
<evidence type="ECO:0000259" key="9">
    <source>
        <dbReference type="Pfam" id="PF01288"/>
    </source>
</evidence>
<keyword evidence="6 10" id="KW-0418">Kinase</keyword>
<sequence>MRLKRVFLALGSNLGDRLQNLRQAIFSLPPLVLPLRASLVYETPPWGIEDQPRFLNMVIETATALQPLELLHYLKSQEKQMGRHEGVRYGPRLIDMDILFYEEEVFSEKELQIPHPRLHERAFVLLPLHDLIPQFLHPLLKKSITVLLKDTDLKGIIPQTLPGGFQLLPYDGWYNLPADLRAGLENSAAAAANFYGLSPSHRQRWVNHVQEARRPETRRQRIEKMIETLAANQ</sequence>
<keyword evidence="7" id="KW-0067">ATP-binding</keyword>
<evidence type="ECO:0000256" key="6">
    <source>
        <dbReference type="ARBA" id="ARBA00022777"/>
    </source>
</evidence>
<reference evidence="10" key="1">
    <citation type="journal article" date="2020" name="mSystems">
        <title>Genome- and Community-Level Interaction Insights into Carbon Utilization and Element Cycling Functions of Hydrothermarchaeota in Hydrothermal Sediment.</title>
        <authorList>
            <person name="Zhou Z."/>
            <person name="Liu Y."/>
            <person name="Xu W."/>
            <person name="Pan J."/>
            <person name="Luo Z.H."/>
            <person name="Li M."/>
        </authorList>
    </citation>
    <scope>NUCLEOTIDE SEQUENCE [LARGE SCALE GENOMIC DNA]</scope>
    <source>
        <strain evidence="10">SpSt-556</strain>
    </source>
</reference>
<keyword evidence="5" id="KW-0547">Nucleotide-binding</keyword>
<evidence type="ECO:0000256" key="8">
    <source>
        <dbReference type="ARBA" id="ARBA00022909"/>
    </source>
</evidence>
<gene>
    <name evidence="10" type="primary">folK</name>
    <name evidence="10" type="ORF">ENT17_08030</name>
</gene>
<evidence type="ECO:0000313" key="10">
    <source>
        <dbReference type="EMBL" id="HGS87554.1"/>
    </source>
</evidence>
<comment type="caution">
    <text evidence="10">The sequence shown here is derived from an EMBL/GenBank/DDBJ whole genome shotgun (WGS) entry which is preliminary data.</text>
</comment>
<evidence type="ECO:0000256" key="7">
    <source>
        <dbReference type="ARBA" id="ARBA00022840"/>
    </source>
</evidence>
<dbReference type="Pfam" id="PF01288">
    <property type="entry name" value="HPPK"/>
    <property type="match status" value="1"/>
</dbReference>
<dbReference type="GO" id="GO:0016301">
    <property type="term" value="F:kinase activity"/>
    <property type="evidence" value="ECO:0007669"/>
    <property type="project" value="UniProtKB-KW"/>
</dbReference>
<keyword evidence="4 10" id="KW-0808">Transferase</keyword>
<evidence type="ECO:0000256" key="2">
    <source>
        <dbReference type="ARBA" id="ARBA00005051"/>
    </source>
</evidence>
<dbReference type="Gene3D" id="3.30.70.560">
    <property type="entry name" value="7,8-Dihydro-6-hydroxymethylpterin-pyrophosphokinase HPPK"/>
    <property type="match status" value="1"/>
</dbReference>
<evidence type="ECO:0000256" key="5">
    <source>
        <dbReference type="ARBA" id="ARBA00022741"/>
    </source>
</evidence>
<comment type="catalytic activity">
    <reaction evidence="1">
        <text>6-hydroxymethyl-7,8-dihydropterin + ATP = (7,8-dihydropterin-6-yl)methyl diphosphate + AMP + H(+)</text>
        <dbReference type="Rhea" id="RHEA:11412"/>
        <dbReference type="ChEBI" id="CHEBI:15378"/>
        <dbReference type="ChEBI" id="CHEBI:30616"/>
        <dbReference type="ChEBI" id="CHEBI:44841"/>
        <dbReference type="ChEBI" id="CHEBI:72950"/>
        <dbReference type="ChEBI" id="CHEBI:456215"/>
        <dbReference type="EC" id="2.7.6.3"/>
    </reaction>
</comment>
<dbReference type="GO" id="GO:0003848">
    <property type="term" value="F:2-amino-4-hydroxy-6-hydroxymethyldihydropteridine diphosphokinase activity"/>
    <property type="evidence" value="ECO:0007669"/>
    <property type="project" value="UniProtKB-EC"/>
</dbReference>
<dbReference type="GO" id="GO:0005524">
    <property type="term" value="F:ATP binding"/>
    <property type="evidence" value="ECO:0007669"/>
    <property type="project" value="UniProtKB-KW"/>
</dbReference>
<dbReference type="EMBL" id="DSXR01000080">
    <property type="protein sequence ID" value="HGS87554.1"/>
    <property type="molecule type" value="Genomic_DNA"/>
</dbReference>
<evidence type="ECO:0000256" key="1">
    <source>
        <dbReference type="ARBA" id="ARBA00000198"/>
    </source>
</evidence>
<dbReference type="InterPro" id="IPR035907">
    <property type="entry name" value="Hppk_sf"/>
</dbReference>
<dbReference type="UniPathway" id="UPA00077">
    <property type="reaction ID" value="UER00155"/>
</dbReference>
<comment type="pathway">
    <text evidence="2">Cofactor biosynthesis; tetrahydrofolate biosynthesis; 2-amino-4-hydroxy-6-hydroxymethyl-7,8-dihydropteridine diphosphate from 7,8-dihydroneopterin triphosphate: step 4/4.</text>
</comment>
<dbReference type="AlphaFoldDB" id="A0A7C4Q999"/>
<dbReference type="CDD" id="cd00483">
    <property type="entry name" value="HPPK"/>
    <property type="match status" value="1"/>
</dbReference>